<dbReference type="PANTHER" id="PTHR22953:SF153">
    <property type="entry name" value="PURPLE ACID PHOSPHATASE"/>
    <property type="match status" value="1"/>
</dbReference>
<dbReference type="InterPro" id="IPR029052">
    <property type="entry name" value="Metallo-depent_PP-like"/>
</dbReference>
<evidence type="ECO:0000259" key="3">
    <source>
        <dbReference type="Pfam" id="PF00149"/>
    </source>
</evidence>
<keyword evidence="2" id="KW-0812">Transmembrane</keyword>
<dbReference type="Proteomes" id="UP001295684">
    <property type="component" value="Unassembled WGS sequence"/>
</dbReference>
<reference evidence="4" key="1">
    <citation type="submission" date="2023-07" db="EMBL/GenBank/DDBJ databases">
        <authorList>
            <consortium name="AG Swart"/>
            <person name="Singh M."/>
            <person name="Singh A."/>
            <person name="Seah K."/>
            <person name="Emmerich C."/>
        </authorList>
    </citation>
    <scope>NUCLEOTIDE SEQUENCE</scope>
    <source>
        <strain evidence="4">DP1</strain>
    </source>
</reference>
<dbReference type="GO" id="GO:0003993">
    <property type="term" value="F:acid phosphatase activity"/>
    <property type="evidence" value="ECO:0007669"/>
    <property type="project" value="InterPro"/>
</dbReference>
<gene>
    <name evidence="4" type="ORF">ECRASSUSDP1_LOCUS459</name>
</gene>
<comment type="caution">
    <text evidence="4">The sequence shown here is derived from an EMBL/GenBank/DDBJ whole genome shotgun (WGS) entry which is preliminary data.</text>
</comment>
<dbReference type="EMBL" id="CAMPGE010000427">
    <property type="protein sequence ID" value="CAI2359174.1"/>
    <property type="molecule type" value="Genomic_DNA"/>
</dbReference>
<dbReference type="AlphaFoldDB" id="A0AAD1X366"/>
<dbReference type="PANTHER" id="PTHR22953">
    <property type="entry name" value="ACID PHOSPHATASE RELATED"/>
    <property type="match status" value="1"/>
</dbReference>
<evidence type="ECO:0000256" key="1">
    <source>
        <dbReference type="ARBA" id="ARBA00022729"/>
    </source>
</evidence>
<dbReference type="Gene3D" id="3.60.21.10">
    <property type="match status" value="1"/>
</dbReference>
<feature type="domain" description="Calcineurin-like phosphoesterase" evidence="3">
    <location>
        <begin position="307"/>
        <end position="513"/>
    </location>
</feature>
<evidence type="ECO:0000256" key="2">
    <source>
        <dbReference type="SAM" id="Phobius"/>
    </source>
</evidence>
<feature type="transmembrane region" description="Helical" evidence="2">
    <location>
        <begin position="89"/>
        <end position="111"/>
    </location>
</feature>
<feature type="transmembrane region" description="Helical" evidence="2">
    <location>
        <begin position="56"/>
        <end position="77"/>
    </location>
</feature>
<dbReference type="SUPFAM" id="SSF56300">
    <property type="entry name" value="Metallo-dependent phosphatases"/>
    <property type="match status" value="1"/>
</dbReference>
<keyword evidence="1" id="KW-0732">Signal</keyword>
<evidence type="ECO:0000313" key="4">
    <source>
        <dbReference type="EMBL" id="CAI2359174.1"/>
    </source>
</evidence>
<proteinExistence type="predicted"/>
<keyword evidence="5" id="KW-1185">Reference proteome</keyword>
<organism evidence="4 5">
    <name type="scientific">Euplotes crassus</name>
    <dbReference type="NCBI Taxonomy" id="5936"/>
    <lineage>
        <taxon>Eukaryota</taxon>
        <taxon>Sar</taxon>
        <taxon>Alveolata</taxon>
        <taxon>Ciliophora</taxon>
        <taxon>Intramacronucleata</taxon>
        <taxon>Spirotrichea</taxon>
        <taxon>Hypotrichia</taxon>
        <taxon>Euplotida</taxon>
        <taxon>Euplotidae</taxon>
        <taxon>Moneuplotes</taxon>
    </lineage>
</organism>
<name>A0AAD1X366_EUPCR</name>
<evidence type="ECO:0000313" key="5">
    <source>
        <dbReference type="Proteomes" id="UP001295684"/>
    </source>
</evidence>
<dbReference type="InterPro" id="IPR039331">
    <property type="entry name" value="PAPs-like"/>
</dbReference>
<keyword evidence="2" id="KW-0472">Membrane</keyword>
<accession>A0AAD1X366</accession>
<feature type="transmembrane region" description="Helical" evidence="2">
    <location>
        <begin position="132"/>
        <end position="154"/>
    </location>
</feature>
<protein>
    <recommendedName>
        <fullName evidence="3">Calcineurin-like phosphoesterase domain-containing protein</fullName>
    </recommendedName>
</protein>
<keyword evidence="2" id="KW-1133">Transmembrane helix</keyword>
<dbReference type="Pfam" id="PF00149">
    <property type="entry name" value="Metallophos"/>
    <property type="match status" value="1"/>
</dbReference>
<dbReference type="InterPro" id="IPR004843">
    <property type="entry name" value="Calcineurin-like_PHP"/>
</dbReference>
<sequence>MTRVLSKRSRGSISYNFKSIPEEDYSDDEEEFDMESDEESQDEMFSKFERTLYHKYFTFTIKVLIMIVELVLLHHILGLLFDNFVAFNILPANVEVIILRMMLVLGAWIPLSYRYLKLFKCDRECYKFIKKCIPLILLAAFLYSLIIVVTFSGYCRCPYNTNTPGLQVGRDVHKSTAIVRYYRSESCPQVSSPCFVYATLPENAMEGVIINFHLNSESCFKNECFPTLKYKIFDSSKQSIEWKEANVRMGEYELPSSEYTFRSVYSSYINGLKPDSIYLFKISERSWHKSSSPNTFSYQTFGKRQIKILTAGDVGNEPEALEMSDNTVKNLNVDLMIFGGDIAYDNNIDTCYLTWDYFLKHVPQNVKDAQTNSTRLIPMILASGNHDLGVQSFSQASIPHNTHQPIYKHWFPQNLFEGLLPDLHHRRTFFSHKFGSSLHIISLDTAFAFEMGGAQSKWLENILKSSTSTTKIVQYHGPLYPSCEPEDPSDHTVIKSGVEHWVPLFDKYNVTLVSENHNHAFKRTKRITAGEPDQKGIVYIGDGNYGTRIPPEGCTKINQDIMEKASDQGRGGNKGFERETECSVWLLELDGKGKIEATAYGLEGEVIDNFVIGD</sequence>